<dbReference type="PANTHER" id="PTHR36985">
    <property type="entry name" value="TRANSLOCATION AND ASSEMBLY MODULE SUBUNIT TAMB"/>
    <property type="match status" value="1"/>
</dbReference>
<dbReference type="Proteomes" id="UP001285263">
    <property type="component" value="Unassembled WGS sequence"/>
</dbReference>
<dbReference type="InterPro" id="IPR007452">
    <property type="entry name" value="TamB_C"/>
</dbReference>
<evidence type="ECO:0000256" key="3">
    <source>
        <dbReference type="ARBA" id="ARBA00022989"/>
    </source>
</evidence>
<evidence type="ECO:0000256" key="1">
    <source>
        <dbReference type="ARBA" id="ARBA00004167"/>
    </source>
</evidence>
<proteinExistence type="predicted"/>
<dbReference type="PANTHER" id="PTHR36985:SF1">
    <property type="entry name" value="TRANSLOCATION AND ASSEMBLY MODULE SUBUNIT TAMB"/>
    <property type="match status" value="1"/>
</dbReference>
<protein>
    <submittedName>
        <fullName evidence="6">Translocation/assembly module TamB domain-containing protein</fullName>
    </submittedName>
</protein>
<comment type="subcellular location">
    <subcellularLocation>
        <location evidence="1">Membrane</location>
        <topology evidence="1">Single-pass membrane protein</topology>
    </subcellularLocation>
</comment>
<keyword evidence="3" id="KW-1133">Transmembrane helix</keyword>
<keyword evidence="2" id="KW-0812">Transmembrane</keyword>
<gene>
    <name evidence="6" type="ORF">SNE35_20805</name>
</gene>
<dbReference type="EMBL" id="JAXCLA010000007">
    <property type="protein sequence ID" value="MDY0746965.1"/>
    <property type="molecule type" value="Genomic_DNA"/>
</dbReference>
<reference evidence="6 7" key="1">
    <citation type="submission" date="2023-11" db="EMBL/GenBank/DDBJ databases">
        <title>Paucibacter sp. nov., isolated from fresh soil in Korea.</title>
        <authorList>
            <person name="Le N.T.T."/>
        </authorList>
    </citation>
    <scope>NUCLEOTIDE SEQUENCE [LARGE SCALE GENOMIC DNA]</scope>
    <source>
        <strain evidence="6 7">R3-3</strain>
    </source>
</reference>
<comment type="caution">
    <text evidence="6">The sequence shown here is derived from an EMBL/GenBank/DDBJ whole genome shotgun (WGS) entry which is preliminary data.</text>
</comment>
<evidence type="ECO:0000259" key="5">
    <source>
        <dbReference type="Pfam" id="PF04357"/>
    </source>
</evidence>
<evidence type="ECO:0000313" key="6">
    <source>
        <dbReference type="EMBL" id="MDY0746965.1"/>
    </source>
</evidence>
<accession>A0ABU5DKX0</accession>
<dbReference type="Pfam" id="PF04357">
    <property type="entry name" value="TamB"/>
    <property type="match status" value="1"/>
</dbReference>
<dbReference type="RefSeq" id="WP_320424935.1">
    <property type="nucleotide sequence ID" value="NZ_JAXCLA010000007.1"/>
</dbReference>
<keyword evidence="7" id="KW-1185">Reference proteome</keyword>
<evidence type="ECO:0000256" key="4">
    <source>
        <dbReference type="ARBA" id="ARBA00023136"/>
    </source>
</evidence>
<organism evidence="6 7">
    <name type="scientific">Roseateles agri</name>
    <dbReference type="NCBI Taxonomy" id="3098619"/>
    <lineage>
        <taxon>Bacteria</taxon>
        <taxon>Pseudomonadati</taxon>
        <taxon>Pseudomonadota</taxon>
        <taxon>Betaproteobacteria</taxon>
        <taxon>Burkholderiales</taxon>
        <taxon>Sphaerotilaceae</taxon>
        <taxon>Roseateles</taxon>
    </lineage>
</organism>
<keyword evidence="4" id="KW-0472">Membrane</keyword>
<sequence>MRRRRWRLALALTVLPFTALAVLVIGSAWLLKQEAGTAWLLKQVPLLQVEQPRGALLGDFAARRVVVNLPGGGKDRITIDGLQWQGLSIAWSESSRLWGELHIARLHADAVDVALAPSTNTEPLKAPTDLPLPLGLKVDALELDRLSLSMLPGRPLTGLRGSLDLSADGGAQHRVRVDALQWEQLRLAGQARINTTGKLDLAAELNLQPGAADPSLPDWRGGLKLAGPLASLNADALLQAASQHLQASARLEPFSPWPLAALDARADALDLSALLKDLPRTALSGTAQLQSKGWSEPATLQLQLSNAAAGRWDQQRLPVQRIKLALQARPDQPQSLRLDALEALLGSAAAPGGSLSGAGQLQPDQHWALNLRLDQLRPETLDARATPLRLSGRLDVDGALDLANSPLTLTAKLNGEVPAGKLGSKAAATPLSIDVQASLEGRHLKLSQAKIESGRARLSLSGEASEDEKTGWRAEAKTELQDFDPRLFWTGTPGSAWQRNTTALSASGTLSLQQDGTRPLLPRGSAKLELQPSQLMGLPLSGKIEYVHAAGSDATLSTQLDAADNRLVAISRLPEGGPGVIAASSQIELQAPRLAALAPLLGTLQLSGAADGKAGIEFQRGKDHRWQLSGDGLLNLHALKAVDGTQPPTTLQEGKLRWAIGTKADSPVALNAQLEKLGAAGQTLPQASLDVQGTWAAHQLKLAAQVQPARGPAAEVALALSGTLSNSPLLALQDDSALGWKARIGQIEVKPKADPSLPKPAKTPAPFLRATGLDVDLQLGAGLAPGSASLAPGQLEVGGAQLRWTELRWQAPLRQGERADIRAELQLAPLEVAPLLARAQPDFGWGGPLMVAGHASVRTLPQLQIDAVLERTQGDLAVTDERGPQALGLTDLRIGLVARDTLWQFTEAFAGTQMGSLAGAVSVHTEPGAPWPGPKSRIDGVLQANVARLGTWGAWVPAGWRLGGSLSAGMQIGGTLGGPELLGQAKGEQLSVRNPLLGVDVSDGAFALSLNGETARLETLSARAGKGTISAQGEAKLGEQATARLALTADHFVLLRRVDRRLSASGKAELDLAPKLLKLDGRFTVDEGLFDLTRGNAPSLDDDVIVVRADQAALDATAKAAVKPPSERKVQVNVTLNLGSDLKVRGHGLDSRLRGELKLTQVDEGSPQLVGTVSTEGGTYAAYGQKLEVERGDITFSGPYDNPRLDVLAVRPDVDIRVGVAVTGTALSPRVKLFSDPDMGDTDKLSWLLLGRAPDTLGRTDTALLQRAALALLSGEGESTSGKLIKNLGLDELSLAQGEDNTQGTIVRLGKQLSRRWYVGYERGLNATTGSWQLIYRIAQRFTLRAQTGEDNALDLIWQWKWE</sequence>
<evidence type="ECO:0000256" key="2">
    <source>
        <dbReference type="ARBA" id="ARBA00022692"/>
    </source>
</evidence>
<evidence type="ECO:0000313" key="7">
    <source>
        <dbReference type="Proteomes" id="UP001285263"/>
    </source>
</evidence>
<name>A0ABU5DKX0_9BURK</name>
<feature type="domain" description="Translocation and assembly module TamB C-terminal" evidence="5">
    <location>
        <begin position="1019"/>
        <end position="1362"/>
    </location>
</feature>